<evidence type="ECO:0000256" key="1">
    <source>
        <dbReference type="SAM" id="MobiDB-lite"/>
    </source>
</evidence>
<proteinExistence type="predicted"/>
<gene>
    <name evidence="2" type="ORF">LCGC14_2670870</name>
</gene>
<comment type="caution">
    <text evidence="2">The sequence shown here is derived from an EMBL/GenBank/DDBJ whole genome shotgun (WGS) entry which is preliminary data.</text>
</comment>
<organism evidence="2">
    <name type="scientific">marine sediment metagenome</name>
    <dbReference type="NCBI Taxonomy" id="412755"/>
    <lineage>
        <taxon>unclassified sequences</taxon>
        <taxon>metagenomes</taxon>
        <taxon>ecological metagenomes</taxon>
    </lineage>
</organism>
<dbReference type="AlphaFoldDB" id="A0A0F9CG26"/>
<name>A0A0F9CG26_9ZZZZ</name>
<sequence length="130" mass="14529">DGAGTEGDDLHQTPGQKRRPARSGVTRSGHLESSRCGERCPSGPPTHRSERIIQIGACTLLSKQASFVQVDSKLRFVDIENKEAGLPPKRKWEISQLFIDSLHRPGKSALFLVCSTPDFVQRCQFFNMRH</sequence>
<feature type="non-terminal residue" evidence="2">
    <location>
        <position position="1"/>
    </location>
</feature>
<feature type="compositionally biased region" description="Basic and acidic residues" evidence="1">
    <location>
        <begin position="29"/>
        <end position="38"/>
    </location>
</feature>
<protein>
    <submittedName>
        <fullName evidence="2">Uncharacterized protein</fullName>
    </submittedName>
</protein>
<feature type="region of interest" description="Disordered" evidence="1">
    <location>
        <begin position="1"/>
        <end position="48"/>
    </location>
</feature>
<reference evidence="2" key="1">
    <citation type="journal article" date="2015" name="Nature">
        <title>Complex archaea that bridge the gap between prokaryotes and eukaryotes.</title>
        <authorList>
            <person name="Spang A."/>
            <person name="Saw J.H."/>
            <person name="Jorgensen S.L."/>
            <person name="Zaremba-Niedzwiedzka K."/>
            <person name="Martijn J."/>
            <person name="Lind A.E."/>
            <person name="van Eijk R."/>
            <person name="Schleper C."/>
            <person name="Guy L."/>
            <person name="Ettema T.J."/>
        </authorList>
    </citation>
    <scope>NUCLEOTIDE SEQUENCE</scope>
</reference>
<evidence type="ECO:0000313" key="2">
    <source>
        <dbReference type="EMBL" id="KKK95631.1"/>
    </source>
</evidence>
<accession>A0A0F9CG26</accession>
<dbReference type="EMBL" id="LAZR01046827">
    <property type="protein sequence ID" value="KKK95631.1"/>
    <property type="molecule type" value="Genomic_DNA"/>
</dbReference>